<name>A0A1F5LT90_PENAI</name>
<dbReference type="OrthoDB" id="66144at2759"/>
<accession>A0A1F5LT90</accession>
<evidence type="ECO:0000313" key="1">
    <source>
        <dbReference type="EMBL" id="OGE56337.1"/>
    </source>
</evidence>
<dbReference type="GeneID" id="34572749"/>
<protein>
    <submittedName>
        <fullName evidence="1">Uncharacterized protein</fullName>
    </submittedName>
</protein>
<sequence>MAQTIQELLADRSSAADGQAARYLDTVQAYDQWAKD</sequence>
<evidence type="ECO:0000313" key="2">
    <source>
        <dbReference type="Proteomes" id="UP000177622"/>
    </source>
</evidence>
<comment type="caution">
    <text evidence="1">The sequence shown here is derived from an EMBL/GenBank/DDBJ whole genome shotgun (WGS) entry which is preliminary data.</text>
</comment>
<proteinExistence type="predicted"/>
<reference evidence="1 2" key="1">
    <citation type="journal article" date="2016" name="Sci. Rep.">
        <title>Penicillium arizonense, a new, genome sequenced fungal species, reveals a high chemical diversity in secreted metabolites.</title>
        <authorList>
            <person name="Grijseels S."/>
            <person name="Nielsen J.C."/>
            <person name="Randelovic M."/>
            <person name="Nielsen J."/>
            <person name="Nielsen K.F."/>
            <person name="Workman M."/>
            <person name="Frisvad J.C."/>
        </authorList>
    </citation>
    <scope>NUCLEOTIDE SEQUENCE [LARGE SCALE GENOMIC DNA]</scope>
    <source>
        <strain evidence="1 2">CBS 141311</strain>
    </source>
</reference>
<gene>
    <name evidence="1" type="ORF">PENARI_c003G00289</name>
</gene>
<dbReference type="RefSeq" id="XP_022491765.1">
    <property type="nucleotide sequence ID" value="XM_022628015.1"/>
</dbReference>
<dbReference type="EMBL" id="LXJU01000003">
    <property type="protein sequence ID" value="OGE56337.1"/>
    <property type="molecule type" value="Genomic_DNA"/>
</dbReference>
<dbReference type="Proteomes" id="UP000177622">
    <property type="component" value="Unassembled WGS sequence"/>
</dbReference>
<dbReference type="AlphaFoldDB" id="A0A1F5LT90"/>
<keyword evidence="2" id="KW-1185">Reference proteome</keyword>
<organism evidence="1 2">
    <name type="scientific">Penicillium arizonense</name>
    <dbReference type="NCBI Taxonomy" id="1835702"/>
    <lineage>
        <taxon>Eukaryota</taxon>
        <taxon>Fungi</taxon>
        <taxon>Dikarya</taxon>
        <taxon>Ascomycota</taxon>
        <taxon>Pezizomycotina</taxon>
        <taxon>Eurotiomycetes</taxon>
        <taxon>Eurotiomycetidae</taxon>
        <taxon>Eurotiales</taxon>
        <taxon>Aspergillaceae</taxon>
        <taxon>Penicillium</taxon>
    </lineage>
</organism>